<keyword evidence="2 5" id="KW-0812">Transmembrane</keyword>
<name>A0ABT2EJY0_9BACT</name>
<evidence type="ECO:0000256" key="3">
    <source>
        <dbReference type="ARBA" id="ARBA00022989"/>
    </source>
</evidence>
<feature type="transmembrane region" description="Helical" evidence="5">
    <location>
        <begin position="65"/>
        <end position="84"/>
    </location>
</feature>
<feature type="transmembrane region" description="Helical" evidence="5">
    <location>
        <begin position="176"/>
        <end position="196"/>
    </location>
</feature>
<dbReference type="Pfam" id="PF04893">
    <property type="entry name" value="Yip1"/>
    <property type="match status" value="1"/>
</dbReference>
<keyword evidence="4 5" id="KW-0472">Membrane</keyword>
<gene>
    <name evidence="7" type="ORF">M2350_000598</name>
</gene>
<evidence type="ECO:0000256" key="2">
    <source>
        <dbReference type="ARBA" id="ARBA00022692"/>
    </source>
</evidence>
<keyword evidence="3 5" id="KW-1133">Transmembrane helix</keyword>
<proteinExistence type="predicted"/>
<keyword evidence="8" id="KW-1185">Reference proteome</keyword>
<dbReference type="Proteomes" id="UP001204798">
    <property type="component" value="Unassembled WGS sequence"/>
</dbReference>
<evidence type="ECO:0000259" key="6">
    <source>
        <dbReference type="Pfam" id="PF04893"/>
    </source>
</evidence>
<accession>A0ABT2EJY0</accession>
<evidence type="ECO:0000313" key="8">
    <source>
        <dbReference type="Proteomes" id="UP001204798"/>
    </source>
</evidence>
<reference evidence="7 8" key="1">
    <citation type="submission" date="2022-08" db="EMBL/GenBank/DDBJ databases">
        <title>Bacterial and archaeal communities from various locations to study Microbial Dark Matter (Phase II).</title>
        <authorList>
            <person name="Stepanauskas R."/>
        </authorList>
    </citation>
    <scope>NUCLEOTIDE SEQUENCE [LARGE SCALE GENOMIC DNA]</scope>
    <source>
        <strain evidence="7 8">PD1</strain>
    </source>
</reference>
<evidence type="ECO:0000313" key="7">
    <source>
        <dbReference type="EMBL" id="MCS3918201.1"/>
    </source>
</evidence>
<organism evidence="7 8">
    <name type="scientific">Candidatus Fervidibacter sacchari</name>
    <dbReference type="NCBI Taxonomy" id="1448929"/>
    <lineage>
        <taxon>Bacteria</taxon>
        <taxon>Candidatus Fervidibacterota</taxon>
        <taxon>Candidatus Fervidibacter</taxon>
    </lineage>
</organism>
<comment type="caution">
    <text evidence="7">The sequence shown here is derived from an EMBL/GenBank/DDBJ whole genome shotgun (WGS) entry which is preliminary data.</text>
</comment>
<dbReference type="EMBL" id="JANUCP010000001">
    <property type="protein sequence ID" value="MCS3918201.1"/>
    <property type="molecule type" value="Genomic_DNA"/>
</dbReference>
<feature type="domain" description="Yip1" evidence="6">
    <location>
        <begin position="44"/>
        <end position="224"/>
    </location>
</feature>
<evidence type="ECO:0000256" key="4">
    <source>
        <dbReference type="ARBA" id="ARBA00023136"/>
    </source>
</evidence>
<evidence type="ECO:0000256" key="5">
    <source>
        <dbReference type="SAM" id="Phobius"/>
    </source>
</evidence>
<dbReference type="RefSeq" id="WP_259093753.1">
    <property type="nucleotide sequence ID" value="NZ_CP130454.1"/>
</dbReference>
<evidence type="ECO:0000256" key="1">
    <source>
        <dbReference type="ARBA" id="ARBA00004141"/>
    </source>
</evidence>
<sequence length="233" mass="25990">MMERAALIWNWLSEAAGKVSLGLRSWRQTRFVQTFCESWWWGIRVLARPIHTLQQAADEKPILPALWLTIFQGLSLALGTRYAHENGGFVLSWLIKNLPSWNLVILYAFIFPPALWFIKAAVLNLVAELLGGPPRGLSLLATTGVACSPLLLVLPAALIAVALAEPDLNTGFVSHLWFVFAIGVHAWWILLTVFAIRETYRFTIGQAFLTVLLPSVVGVPLVYIIYRVLETVA</sequence>
<feature type="transmembrane region" description="Helical" evidence="5">
    <location>
        <begin position="139"/>
        <end position="164"/>
    </location>
</feature>
<dbReference type="InterPro" id="IPR006977">
    <property type="entry name" value="Yip1_dom"/>
</dbReference>
<protein>
    <recommendedName>
        <fullName evidence="6">Yip1 domain-containing protein</fullName>
    </recommendedName>
</protein>
<comment type="subcellular location">
    <subcellularLocation>
        <location evidence="1">Membrane</location>
        <topology evidence="1">Multi-pass membrane protein</topology>
    </subcellularLocation>
</comment>
<feature type="transmembrane region" description="Helical" evidence="5">
    <location>
        <begin position="104"/>
        <end position="127"/>
    </location>
</feature>
<feature type="transmembrane region" description="Helical" evidence="5">
    <location>
        <begin position="208"/>
        <end position="226"/>
    </location>
</feature>